<proteinExistence type="predicted"/>
<feature type="transmembrane region" description="Helical" evidence="8">
    <location>
        <begin position="160"/>
        <end position="182"/>
    </location>
</feature>
<sequence>MDVQPTPRGADIEPKVEDHMTEKSVAHSGSDVEKQAAPHTQELHRKLKSRHLQLIAIGGTVGTGIFIASGTSIATAGPAGALIAYAFVGTLVYSVMISLSEMATYIPIAGAFTRYASRFADPSLGFSMGWIYWFSWAITYALELTAAGLIVQWWNSELSIGIFITIFWIPLTAINFLPVDFFGEAEFWFASIKVVALIGFTIFAICINAGAGDKGYIGFEYWKHPGAFAPYLIESTGGKAKFVGFWAVLIQAGFAYQGTELVGIGAGESANPRKTMPTAIRNTFWSIFSLFVSTIFFIGILVPYDNESLLTGDTNAGSSPLVIAAQLAGVKVLPHIINAVLLTVVLSAGMSNVYSGSRILVGLSEEGCAPHFFQRTSRRGVPYVAVAVTAMFGLLAYMNLSDNGGKVFNWLLNIIGVAGFIAWACILICHLCFRRALRAQNISPDTLPFTAWGQPFLAWYGLFFCSIITLTQGFTAFMPWSTEDFFIAYISLILFVILYVGHKIITKSKFIKPHEADLVSGRFHEEISETWEDSPRSRWKKAISSVF</sequence>
<keyword evidence="3 8" id="KW-0812">Transmembrane</keyword>
<evidence type="ECO:0000256" key="4">
    <source>
        <dbReference type="ARBA" id="ARBA00022970"/>
    </source>
</evidence>
<dbReference type="GO" id="GO:0016020">
    <property type="term" value="C:membrane"/>
    <property type="evidence" value="ECO:0007669"/>
    <property type="project" value="UniProtKB-SubCell"/>
</dbReference>
<name>A0A1Y2A0I0_9PLEO</name>
<evidence type="ECO:0000256" key="3">
    <source>
        <dbReference type="ARBA" id="ARBA00022692"/>
    </source>
</evidence>
<feature type="transmembrane region" description="Helical" evidence="8">
    <location>
        <begin position="130"/>
        <end position="154"/>
    </location>
</feature>
<dbReference type="InterPro" id="IPR004762">
    <property type="entry name" value="Amino_acid_permease_fungi"/>
</dbReference>
<keyword evidence="11" id="KW-1185">Reference proteome</keyword>
<feature type="transmembrane region" description="Helical" evidence="8">
    <location>
        <begin position="54"/>
        <end position="76"/>
    </location>
</feature>
<dbReference type="EMBL" id="MCFA01000021">
    <property type="protein sequence ID" value="ORY16009.1"/>
    <property type="molecule type" value="Genomic_DNA"/>
</dbReference>
<feature type="transmembrane region" description="Helical" evidence="8">
    <location>
        <begin position="457"/>
        <end position="480"/>
    </location>
</feature>
<comment type="subcellular location">
    <subcellularLocation>
        <location evidence="1">Membrane</location>
        <topology evidence="1">Multi-pass membrane protein</topology>
    </subcellularLocation>
</comment>
<protein>
    <submittedName>
        <fullName evidence="10">Amino acid permease/ SLC12A domain-containing protein</fullName>
    </submittedName>
</protein>
<dbReference type="InterPro" id="IPR004841">
    <property type="entry name" value="AA-permease/SLC12A_dom"/>
</dbReference>
<evidence type="ECO:0000256" key="6">
    <source>
        <dbReference type="ARBA" id="ARBA00023136"/>
    </source>
</evidence>
<evidence type="ECO:0000256" key="5">
    <source>
        <dbReference type="ARBA" id="ARBA00022989"/>
    </source>
</evidence>
<feature type="domain" description="Amino acid permease/ SLC12A" evidence="9">
    <location>
        <begin position="51"/>
        <end position="510"/>
    </location>
</feature>
<comment type="caution">
    <text evidence="10">The sequence shown here is derived from an EMBL/GenBank/DDBJ whole genome shotgun (WGS) entry which is preliminary data.</text>
</comment>
<dbReference type="STRING" id="1231657.A0A1Y2A0I0"/>
<keyword evidence="4" id="KW-0029">Amino-acid transport</keyword>
<reference evidence="10 11" key="1">
    <citation type="submission" date="2016-07" db="EMBL/GenBank/DDBJ databases">
        <title>Pervasive Adenine N6-methylation of Active Genes in Fungi.</title>
        <authorList>
            <consortium name="DOE Joint Genome Institute"/>
            <person name="Mondo S.J."/>
            <person name="Dannebaum R.O."/>
            <person name="Kuo R.C."/>
            <person name="Labutti K."/>
            <person name="Haridas S."/>
            <person name="Kuo A."/>
            <person name="Salamov A."/>
            <person name="Ahrendt S.R."/>
            <person name="Lipzen A."/>
            <person name="Sullivan W."/>
            <person name="Andreopoulos W.B."/>
            <person name="Clum A."/>
            <person name="Lindquist E."/>
            <person name="Daum C."/>
            <person name="Ramamoorthy G.K."/>
            <person name="Gryganskyi A."/>
            <person name="Culley D."/>
            <person name="Magnuson J.K."/>
            <person name="James T.Y."/>
            <person name="O'Malley M.A."/>
            <person name="Stajich J.E."/>
            <person name="Spatafora J.W."/>
            <person name="Visel A."/>
            <person name="Grigoriev I.V."/>
        </authorList>
    </citation>
    <scope>NUCLEOTIDE SEQUENCE [LARGE SCALE GENOMIC DNA]</scope>
    <source>
        <strain evidence="10 11">CBS 115471</strain>
    </source>
</reference>
<dbReference type="Proteomes" id="UP000193144">
    <property type="component" value="Unassembled WGS sequence"/>
</dbReference>
<evidence type="ECO:0000313" key="10">
    <source>
        <dbReference type="EMBL" id="ORY16009.1"/>
    </source>
</evidence>
<evidence type="ECO:0000259" key="9">
    <source>
        <dbReference type="Pfam" id="PF00324"/>
    </source>
</evidence>
<dbReference type="GO" id="GO:0015171">
    <property type="term" value="F:amino acid transmembrane transporter activity"/>
    <property type="evidence" value="ECO:0007669"/>
    <property type="project" value="TreeGrafter"/>
</dbReference>
<dbReference type="PIRSF" id="PIRSF006060">
    <property type="entry name" value="AA_transporter"/>
    <property type="match status" value="1"/>
</dbReference>
<dbReference type="Gene3D" id="1.20.1740.10">
    <property type="entry name" value="Amino acid/polyamine transporter I"/>
    <property type="match status" value="1"/>
</dbReference>
<dbReference type="Pfam" id="PF00324">
    <property type="entry name" value="AA_permease"/>
    <property type="match status" value="1"/>
</dbReference>
<evidence type="ECO:0000256" key="7">
    <source>
        <dbReference type="SAM" id="MobiDB-lite"/>
    </source>
</evidence>
<evidence type="ECO:0000256" key="2">
    <source>
        <dbReference type="ARBA" id="ARBA00022448"/>
    </source>
</evidence>
<dbReference type="PANTHER" id="PTHR43341">
    <property type="entry name" value="AMINO ACID PERMEASE"/>
    <property type="match status" value="1"/>
</dbReference>
<dbReference type="OrthoDB" id="3900342at2759"/>
<keyword evidence="6 8" id="KW-0472">Membrane</keyword>
<evidence type="ECO:0000256" key="1">
    <source>
        <dbReference type="ARBA" id="ARBA00004141"/>
    </source>
</evidence>
<evidence type="ECO:0000313" key="11">
    <source>
        <dbReference type="Proteomes" id="UP000193144"/>
    </source>
</evidence>
<organism evidence="10 11">
    <name type="scientific">Clohesyomyces aquaticus</name>
    <dbReference type="NCBI Taxonomy" id="1231657"/>
    <lineage>
        <taxon>Eukaryota</taxon>
        <taxon>Fungi</taxon>
        <taxon>Dikarya</taxon>
        <taxon>Ascomycota</taxon>
        <taxon>Pezizomycotina</taxon>
        <taxon>Dothideomycetes</taxon>
        <taxon>Pleosporomycetidae</taxon>
        <taxon>Pleosporales</taxon>
        <taxon>Lindgomycetaceae</taxon>
        <taxon>Clohesyomyces</taxon>
    </lineage>
</organism>
<feature type="transmembrane region" description="Helical" evidence="8">
    <location>
        <begin position="410"/>
        <end position="433"/>
    </location>
</feature>
<feature type="transmembrane region" description="Helical" evidence="8">
    <location>
        <begin position="82"/>
        <end position="109"/>
    </location>
</feature>
<feature type="transmembrane region" description="Helical" evidence="8">
    <location>
        <begin position="486"/>
        <end position="505"/>
    </location>
</feature>
<gene>
    <name evidence="10" type="ORF">BCR34DRAFT_584708</name>
</gene>
<keyword evidence="2" id="KW-0813">Transport</keyword>
<dbReference type="FunFam" id="1.20.1740.10:FF:000006">
    <property type="entry name" value="General amino acid permease"/>
    <property type="match status" value="1"/>
</dbReference>
<feature type="transmembrane region" description="Helical" evidence="8">
    <location>
        <begin position="284"/>
        <end position="304"/>
    </location>
</feature>
<feature type="transmembrane region" description="Helical" evidence="8">
    <location>
        <begin position="194"/>
        <end position="211"/>
    </location>
</feature>
<accession>A0A1Y2A0I0</accession>
<dbReference type="InterPro" id="IPR050524">
    <property type="entry name" value="APC_YAT"/>
</dbReference>
<dbReference type="AlphaFoldDB" id="A0A1Y2A0I0"/>
<feature type="region of interest" description="Disordered" evidence="7">
    <location>
        <begin position="1"/>
        <end position="40"/>
    </location>
</feature>
<dbReference type="PANTHER" id="PTHR43341:SF4">
    <property type="entry name" value="ARGININE PERMEASE CAN1-RELATED"/>
    <property type="match status" value="1"/>
</dbReference>
<feature type="transmembrane region" description="Helical" evidence="8">
    <location>
        <begin position="380"/>
        <end position="398"/>
    </location>
</feature>
<feature type="compositionally biased region" description="Basic and acidic residues" evidence="7">
    <location>
        <begin position="10"/>
        <end position="40"/>
    </location>
</feature>
<evidence type="ECO:0000256" key="8">
    <source>
        <dbReference type="SAM" id="Phobius"/>
    </source>
</evidence>
<keyword evidence="5 8" id="KW-1133">Transmembrane helix</keyword>
<dbReference type="NCBIfam" id="TIGR00913">
    <property type="entry name" value="2A0310"/>
    <property type="match status" value="1"/>
</dbReference>